<dbReference type="Gene3D" id="2.30.30.850">
    <property type="match status" value="1"/>
</dbReference>
<dbReference type="Pfam" id="PF18697">
    <property type="entry name" value="MLVIN_C"/>
    <property type="match status" value="1"/>
</dbReference>
<dbReference type="AlphaFoldDB" id="A0A5C6ML56"/>
<evidence type="ECO:0000256" key="1">
    <source>
        <dbReference type="ARBA" id="ARBA00022679"/>
    </source>
</evidence>
<keyword evidence="2" id="KW-0548">Nucleotidyltransferase</keyword>
<evidence type="ECO:0000256" key="5">
    <source>
        <dbReference type="ARBA" id="ARBA00022801"/>
    </source>
</evidence>
<dbReference type="GO" id="GO:0016779">
    <property type="term" value="F:nucleotidyltransferase activity"/>
    <property type="evidence" value="ECO:0007669"/>
    <property type="project" value="UniProtKB-KW"/>
</dbReference>
<reference evidence="7 8" key="1">
    <citation type="submission" date="2019-04" db="EMBL/GenBank/DDBJ databases">
        <title>Chromosome genome assembly for Takifugu flavidus.</title>
        <authorList>
            <person name="Xiao S."/>
        </authorList>
    </citation>
    <scope>NUCLEOTIDE SEQUENCE [LARGE SCALE GENOMIC DNA]</scope>
    <source>
        <strain evidence="7">HTHZ2018</strain>
        <tissue evidence="7">Muscle</tissue>
    </source>
</reference>
<keyword evidence="5" id="KW-0378">Hydrolase</keyword>
<dbReference type="InterPro" id="IPR040643">
    <property type="entry name" value="MLVIN_C"/>
</dbReference>
<evidence type="ECO:0000313" key="7">
    <source>
        <dbReference type="EMBL" id="TWW55944.1"/>
    </source>
</evidence>
<keyword evidence="8" id="KW-1185">Reference proteome</keyword>
<evidence type="ECO:0000256" key="3">
    <source>
        <dbReference type="ARBA" id="ARBA00022722"/>
    </source>
</evidence>
<dbReference type="Proteomes" id="UP000324091">
    <property type="component" value="Chromosome 9"/>
</dbReference>
<organism evidence="7 8">
    <name type="scientific">Takifugu flavidus</name>
    <name type="common">sansaifugu</name>
    <dbReference type="NCBI Taxonomy" id="433684"/>
    <lineage>
        <taxon>Eukaryota</taxon>
        <taxon>Metazoa</taxon>
        <taxon>Chordata</taxon>
        <taxon>Craniata</taxon>
        <taxon>Vertebrata</taxon>
        <taxon>Euteleostomi</taxon>
        <taxon>Actinopterygii</taxon>
        <taxon>Neopterygii</taxon>
        <taxon>Teleostei</taxon>
        <taxon>Neoteleostei</taxon>
        <taxon>Acanthomorphata</taxon>
        <taxon>Eupercaria</taxon>
        <taxon>Tetraodontiformes</taxon>
        <taxon>Tetradontoidea</taxon>
        <taxon>Tetraodontidae</taxon>
        <taxon>Takifugu</taxon>
    </lineage>
</organism>
<feature type="domain" description="Murine leukemia virus integrase C-terminal" evidence="6">
    <location>
        <begin position="188"/>
        <end position="240"/>
    </location>
</feature>
<evidence type="ECO:0000259" key="6">
    <source>
        <dbReference type="Pfam" id="PF18697"/>
    </source>
</evidence>
<comment type="caution">
    <text evidence="7">The sequence shown here is derived from an EMBL/GenBank/DDBJ whole genome shotgun (WGS) entry which is preliminary data.</text>
</comment>
<keyword evidence="3" id="KW-0540">Nuclease</keyword>
<dbReference type="GO" id="GO:0004519">
    <property type="term" value="F:endonuclease activity"/>
    <property type="evidence" value="ECO:0007669"/>
    <property type="project" value="UniProtKB-KW"/>
</dbReference>
<gene>
    <name evidence="7" type="ORF">D4764_09G0009940</name>
</gene>
<name>A0A5C6ML56_9TELE</name>
<accession>A0A5C6ML56</accession>
<sequence length="242" mass="26225">MLHEYGHLVSVPVEQELGSTVGGDILPQVEEFSYLGVLFKSEGKMKLEIDRQIGAASAVMWSVYQTIMDKIVDTSNRRCGVGHNWVQLALQAGVSVHFPECVCSCGECVCSSSVGACSGSLVLVGWLFVSRRTASALSVLGHVCVVSVLRSGPGGLQHVEDSPVFQVPSSPGGLRLVWGLADGPKNLKPGDWVLIKVLQRKNWSFPRWEGPYQVLLTSPTAVKIAERPSWNHKGHRTPARPA</sequence>
<evidence type="ECO:0000256" key="2">
    <source>
        <dbReference type="ARBA" id="ARBA00022695"/>
    </source>
</evidence>
<dbReference type="EMBL" id="RHFK02000022">
    <property type="protein sequence ID" value="TWW55944.1"/>
    <property type="molecule type" value="Genomic_DNA"/>
</dbReference>
<evidence type="ECO:0000313" key="8">
    <source>
        <dbReference type="Proteomes" id="UP000324091"/>
    </source>
</evidence>
<dbReference type="GO" id="GO:0016787">
    <property type="term" value="F:hydrolase activity"/>
    <property type="evidence" value="ECO:0007669"/>
    <property type="project" value="UniProtKB-KW"/>
</dbReference>
<protein>
    <submittedName>
        <fullName evidence="7">Retrovirus-related Pol polyprotein</fullName>
    </submittedName>
</protein>
<proteinExistence type="predicted"/>
<evidence type="ECO:0000256" key="4">
    <source>
        <dbReference type="ARBA" id="ARBA00022759"/>
    </source>
</evidence>
<keyword evidence="4" id="KW-0255">Endonuclease</keyword>
<keyword evidence="1" id="KW-0808">Transferase</keyword>